<protein>
    <recommendedName>
        <fullName evidence="2">TTF-type domain-containing protein</fullName>
    </recommendedName>
</protein>
<dbReference type="InterPro" id="IPR006580">
    <property type="entry name" value="Znf_TTF"/>
</dbReference>
<name>A0A3B3QZT7_9TELE</name>
<feature type="compositionally biased region" description="Polar residues" evidence="1">
    <location>
        <begin position="64"/>
        <end position="76"/>
    </location>
</feature>
<dbReference type="PANTHER" id="PTHR45749:SF23">
    <property type="entry name" value="ZINC FINGER MYM-TYPE PROTEIN 1-LIKE"/>
    <property type="match status" value="1"/>
</dbReference>
<dbReference type="InterPro" id="IPR012337">
    <property type="entry name" value="RNaseH-like_sf"/>
</dbReference>
<feature type="domain" description="TTF-type" evidence="2">
    <location>
        <begin position="185"/>
        <end position="285"/>
    </location>
</feature>
<evidence type="ECO:0000313" key="3">
    <source>
        <dbReference type="Ensembl" id="ENSPKIP00000010971.1"/>
    </source>
</evidence>
<reference evidence="3" key="1">
    <citation type="submission" date="2025-08" db="UniProtKB">
        <authorList>
            <consortium name="Ensembl"/>
        </authorList>
    </citation>
    <scope>IDENTIFICATION</scope>
</reference>
<evidence type="ECO:0000313" key="4">
    <source>
        <dbReference type="Proteomes" id="UP000261540"/>
    </source>
</evidence>
<dbReference type="Pfam" id="PF05699">
    <property type="entry name" value="Dimer_Tnp_hAT"/>
    <property type="match status" value="1"/>
</dbReference>
<dbReference type="SMART" id="SM00597">
    <property type="entry name" value="ZnF_TTF"/>
    <property type="match status" value="1"/>
</dbReference>
<dbReference type="GO" id="GO:0046983">
    <property type="term" value="F:protein dimerization activity"/>
    <property type="evidence" value="ECO:0007669"/>
    <property type="project" value="InterPro"/>
</dbReference>
<reference evidence="3" key="2">
    <citation type="submission" date="2025-09" db="UniProtKB">
        <authorList>
            <consortium name="Ensembl"/>
        </authorList>
    </citation>
    <scope>IDENTIFICATION</scope>
</reference>
<dbReference type="GeneTree" id="ENSGT00940000154356"/>
<proteinExistence type="predicted"/>
<keyword evidence="4" id="KW-1185">Reference proteome</keyword>
<feature type="region of interest" description="Disordered" evidence="1">
    <location>
        <begin position="95"/>
        <end position="139"/>
    </location>
</feature>
<sequence>MATLIIHDIIVHTLDRSENKKMAERRKYDSGAQKRKTERIKEQRQQNLLRQIPKLTGYFKPGAGSNNPHIENNVDNDLSDGAMLTGAGAIVSSTAGTSSPTLADDTFHAASDPPPVAVSDGTPAESPVPVEANLSPDPGCWGEIDENARKYWITMGPDHCRNKDADVAASERQHKQQKRYFSKSLFMRKLANGEIVNREWLIYSPSRGTVFCFACKLFGTGSHAQLSPLSPGFSDWKNAGVRLPEHEMSKSHKNATMTYLKRSAANAGCIDHGLKQQFDSEHAYWKEVLRRVVVVVRHLSERGLAFRGKTEIIGRSDNGNFLGTLEVISEFDPFLKAHMEKFGNAGKGTPSYLSSTICQEFIELMGDLHYVIRKTIPYSDYTTITAGLEPNENQRIETLKSLSDTRWTAHTTATKALCQNYANIQQSLLELSEDSSQHVTTKREAVSLSSKMEQLENAFLCNLWNNILQRFHRTSAVLQAVDLDLSNAVDLVGSLRGYVANLRDDFDKFENAAKKMSPSVSQSYKADTQRQRKRTKKADEPPEPDSVRPGRDKFRTTVFIAIIDRLLAEIDRRYDSYKNIRETFGFLSHLSSISLEDLRREATTLQEKYIGDLEADFVEEIVHFREYVKESQGKDTSAGLLLRDLRERNLQTAFPNVDIALRLFMTLPVTNASGERSFSKLGLIKNRLRSTMGQNKLNHLTLMSLESDILRKLDFTSLINDFTRKARKANF</sequence>
<evidence type="ECO:0000259" key="2">
    <source>
        <dbReference type="SMART" id="SM00597"/>
    </source>
</evidence>
<dbReference type="STRING" id="1676925.ENSPKIP00000010971"/>
<evidence type="ECO:0000256" key="1">
    <source>
        <dbReference type="SAM" id="MobiDB-lite"/>
    </source>
</evidence>
<dbReference type="AlphaFoldDB" id="A0A3B3QZT7"/>
<organism evidence="3 4">
    <name type="scientific">Paramormyrops kingsleyae</name>
    <dbReference type="NCBI Taxonomy" id="1676925"/>
    <lineage>
        <taxon>Eukaryota</taxon>
        <taxon>Metazoa</taxon>
        <taxon>Chordata</taxon>
        <taxon>Craniata</taxon>
        <taxon>Vertebrata</taxon>
        <taxon>Euteleostomi</taxon>
        <taxon>Actinopterygii</taxon>
        <taxon>Neopterygii</taxon>
        <taxon>Teleostei</taxon>
        <taxon>Osteoglossocephala</taxon>
        <taxon>Osteoglossomorpha</taxon>
        <taxon>Osteoglossiformes</taxon>
        <taxon>Mormyridae</taxon>
        <taxon>Paramormyrops</taxon>
    </lineage>
</organism>
<dbReference type="PANTHER" id="PTHR45749">
    <property type="match status" value="1"/>
</dbReference>
<dbReference type="Proteomes" id="UP000261540">
    <property type="component" value="Unplaced"/>
</dbReference>
<accession>A0A3B3QZT7</accession>
<dbReference type="SUPFAM" id="SSF53098">
    <property type="entry name" value="Ribonuclease H-like"/>
    <property type="match status" value="1"/>
</dbReference>
<feature type="compositionally biased region" description="Basic and acidic residues" evidence="1">
    <location>
        <begin position="537"/>
        <end position="551"/>
    </location>
</feature>
<dbReference type="InterPro" id="IPR008906">
    <property type="entry name" value="HATC_C_dom"/>
</dbReference>
<feature type="region of interest" description="Disordered" evidence="1">
    <location>
        <begin position="21"/>
        <end position="42"/>
    </location>
</feature>
<feature type="region of interest" description="Disordered" evidence="1">
    <location>
        <begin position="517"/>
        <end position="551"/>
    </location>
</feature>
<feature type="region of interest" description="Disordered" evidence="1">
    <location>
        <begin position="58"/>
        <end position="77"/>
    </location>
</feature>
<dbReference type="Ensembl" id="ENSPKIT00000035110.1">
    <property type="protein sequence ID" value="ENSPKIP00000010971.1"/>
    <property type="gene ID" value="ENSPKIG00000025477.1"/>
</dbReference>